<evidence type="ECO:0008006" key="3">
    <source>
        <dbReference type="Google" id="ProtNLM"/>
    </source>
</evidence>
<dbReference type="Pfam" id="PF08310">
    <property type="entry name" value="LGFP"/>
    <property type="match status" value="2"/>
</dbReference>
<sequence length="333" mass="33252">MQLLIPVHNFCNISTISHIDTGETDMRIARTIATFAAFAAAAAIAAAPAYADPAPAAPTAPVAPAAVAAPVAAAVPAAVTTPAAGAPVAGAVPAATPAVNAAQTALTSGDTSALLAQLAQIPGMQQIATSGQLPTTDIPTLLRMLASAEGGQTQSVATVPATVPMSNVPVKFPVVGAIGDTFDNDGGVGRYGQPLAVAKTVAGGWKEQDFTNGAIFWNPKVNGGKAAGVDGAIAAAWRKAGGAKGKLGYPLMSEAQIAGPTAGTIQGAYNDFEHGSIYWSPTYGAKVLTGKLRDQFIEQGGANALGYPTTDPYKVPGGGMAQTFTKGTVTVKS</sequence>
<accession>A0ABP8K541</accession>
<protein>
    <recommendedName>
        <fullName evidence="3">LGFP repeat-containing protein</fullName>
    </recommendedName>
</protein>
<reference evidence="2" key="1">
    <citation type="journal article" date="2019" name="Int. J. Syst. Evol. Microbiol.">
        <title>The Global Catalogue of Microorganisms (GCM) 10K type strain sequencing project: providing services to taxonomists for standard genome sequencing and annotation.</title>
        <authorList>
            <consortium name="The Broad Institute Genomics Platform"/>
            <consortium name="The Broad Institute Genome Sequencing Center for Infectious Disease"/>
            <person name="Wu L."/>
            <person name="Ma J."/>
        </authorList>
    </citation>
    <scope>NUCLEOTIDE SEQUENCE [LARGE SCALE GENOMIC DNA]</scope>
    <source>
        <strain evidence="2">JCM 17688</strain>
    </source>
</reference>
<name>A0ABP8K541_9ACTN</name>
<comment type="caution">
    <text evidence="1">The sequence shown here is derived from an EMBL/GenBank/DDBJ whole genome shotgun (WGS) entry which is preliminary data.</text>
</comment>
<gene>
    <name evidence="1" type="ORF">GCM10023147_39110</name>
</gene>
<keyword evidence="2" id="KW-1185">Reference proteome</keyword>
<organism evidence="1 2">
    <name type="scientific">Tsukamurella soli</name>
    <dbReference type="NCBI Taxonomy" id="644556"/>
    <lineage>
        <taxon>Bacteria</taxon>
        <taxon>Bacillati</taxon>
        <taxon>Actinomycetota</taxon>
        <taxon>Actinomycetes</taxon>
        <taxon>Mycobacteriales</taxon>
        <taxon>Tsukamurellaceae</taxon>
        <taxon>Tsukamurella</taxon>
    </lineage>
</organism>
<dbReference type="EMBL" id="BAABFR010000080">
    <property type="protein sequence ID" value="GAA4400480.1"/>
    <property type="molecule type" value="Genomic_DNA"/>
</dbReference>
<dbReference type="Proteomes" id="UP001500635">
    <property type="component" value="Unassembled WGS sequence"/>
</dbReference>
<dbReference type="InterPro" id="IPR013207">
    <property type="entry name" value="LGFP"/>
</dbReference>
<evidence type="ECO:0000313" key="2">
    <source>
        <dbReference type="Proteomes" id="UP001500635"/>
    </source>
</evidence>
<evidence type="ECO:0000313" key="1">
    <source>
        <dbReference type="EMBL" id="GAA4400480.1"/>
    </source>
</evidence>
<proteinExistence type="predicted"/>